<evidence type="ECO:0000256" key="4">
    <source>
        <dbReference type="ARBA" id="ARBA00022679"/>
    </source>
</evidence>
<evidence type="ECO:0000256" key="9">
    <source>
        <dbReference type="ARBA" id="ARBA00049308"/>
    </source>
</evidence>
<feature type="domain" description="Protein kinase" evidence="13">
    <location>
        <begin position="80"/>
        <end position="304"/>
    </location>
</feature>
<accession>A0A665TIF3</accession>
<dbReference type="GO" id="GO:0005634">
    <property type="term" value="C:nucleus"/>
    <property type="evidence" value="ECO:0007669"/>
    <property type="project" value="TreeGrafter"/>
</dbReference>
<evidence type="ECO:0000256" key="8">
    <source>
        <dbReference type="ARBA" id="ARBA00049003"/>
    </source>
</evidence>
<evidence type="ECO:0000313" key="15">
    <source>
        <dbReference type="Proteomes" id="UP000472264"/>
    </source>
</evidence>
<dbReference type="PROSITE" id="PS50011">
    <property type="entry name" value="PROTEIN_KINASE_DOM"/>
    <property type="match status" value="1"/>
</dbReference>
<proteinExistence type="inferred from homology"/>
<comment type="catalytic activity">
    <reaction evidence="9">
        <text>L-threonyl-[protein] + ATP = O-phospho-L-threonyl-[protein] + ADP + H(+)</text>
        <dbReference type="Rhea" id="RHEA:46608"/>
        <dbReference type="Rhea" id="RHEA-COMP:11060"/>
        <dbReference type="Rhea" id="RHEA-COMP:11605"/>
        <dbReference type="ChEBI" id="CHEBI:15378"/>
        <dbReference type="ChEBI" id="CHEBI:30013"/>
        <dbReference type="ChEBI" id="CHEBI:30616"/>
        <dbReference type="ChEBI" id="CHEBI:61977"/>
        <dbReference type="ChEBI" id="CHEBI:456216"/>
        <dbReference type="EC" id="2.7.12.1"/>
    </reaction>
</comment>
<dbReference type="Pfam" id="PF00069">
    <property type="entry name" value="Pkinase"/>
    <property type="match status" value="1"/>
</dbReference>
<comment type="catalytic activity">
    <reaction evidence="10">
        <text>L-tyrosyl-[protein] + ATP = O-phospho-L-tyrosyl-[protein] + ADP + H(+)</text>
        <dbReference type="Rhea" id="RHEA:10596"/>
        <dbReference type="Rhea" id="RHEA-COMP:10136"/>
        <dbReference type="Rhea" id="RHEA-COMP:20101"/>
        <dbReference type="ChEBI" id="CHEBI:15378"/>
        <dbReference type="ChEBI" id="CHEBI:30616"/>
        <dbReference type="ChEBI" id="CHEBI:46858"/>
        <dbReference type="ChEBI" id="CHEBI:61978"/>
        <dbReference type="ChEBI" id="CHEBI:456216"/>
        <dbReference type="EC" id="2.7.12.1"/>
    </reaction>
</comment>
<keyword evidence="7 11" id="KW-0067">ATP-binding</keyword>
<evidence type="ECO:0000256" key="7">
    <source>
        <dbReference type="ARBA" id="ARBA00022840"/>
    </source>
</evidence>
<protein>
    <recommendedName>
        <fullName evidence="2">dual-specificity kinase</fullName>
        <ecNumber evidence="2">2.7.12.1</ecNumber>
    </recommendedName>
</protein>
<keyword evidence="3 12" id="KW-0723">Serine/threonine-protein kinase</keyword>
<organism evidence="14 15">
    <name type="scientific">Echeneis naucrates</name>
    <name type="common">Live sharksucker</name>
    <dbReference type="NCBI Taxonomy" id="173247"/>
    <lineage>
        <taxon>Eukaryota</taxon>
        <taxon>Metazoa</taxon>
        <taxon>Chordata</taxon>
        <taxon>Craniata</taxon>
        <taxon>Vertebrata</taxon>
        <taxon>Euteleostomi</taxon>
        <taxon>Actinopterygii</taxon>
        <taxon>Neopterygii</taxon>
        <taxon>Teleostei</taxon>
        <taxon>Neoteleostei</taxon>
        <taxon>Acanthomorphata</taxon>
        <taxon>Carangaria</taxon>
        <taxon>Carangiformes</taxon>
        <taxon>Echeneidae</taxon>
        <taxon>Echeneis</taxon>
    </lineage>
</organism>
<dbReference type="GO" id="GO:0005737">
    <property type="term" value="C:cytoplasm"/>
    <property type="evidence" value="ECO:0007669"/>
    <property type="project" value="TreeGrafter"/>
</dbReference>
<dbReference type="OMA" id="NDHLAFR"/>
<dbReference type="GO" id="GO:0004674">
    <property type="term" value="F:protein serine/threonine kinase activity"/>
    <property type="evidence" value="ECO:0007669"/>
    <property type="project" value="UniProtKB-KW"/>
</dbReference>
<dbReference type="SMART" id="SM00220">
    <property type="entry name" value="S_TKc"/>
    <property type="match status" value="1"/>
</dbReference>
<dbReference type="PANTHER" id="PTHR24058:SF22">
    <property type="entry name" value="DUAL SPECIFICITY TYROSINE-PHOSPHORYLATION-REGULATED KINASE 4"/>
    <property type="match status" value="1"/>
</dbReference>
<dbReference type="Proteomes" id="UP000472264">
    <property type="component" value="Chromosome 16"/>
</dbReference>
<evidence type="ECO:0000256" key="2">
    <source>
        <dbReference type="ARBA" id="ARBA00013203"/>
    </source>
</evidence>
<dbReference type="PANTHER" id="PTHR24058">
    <property type="entry name" value="DUAL SPECIFICITY PROTEIN KINASE"/>
    <property type="match status" value="1"/>
</dbReference>
<dbReference type="PROSITE" id="PS00108">
    <property type="entry name" value="PROTEIN_KINASE_ST"/>
    <property type="match status" value="1"/>
</dbReference>
<dbReference type="InterPro" id="IPR000719">
    <property type="entry name" value="Prot_kinase_dom"/>
</dbReference>
<comment type="similarity">
    <text evidence="1">Belongs to the protein kinase superfamily. CMGC Ser/Thr protein kinase family. MNB/DYRK subfamily.</text>
</comment>
<keyword evidence="15" id="KW-1185">Reference proteome</keyword>
<evidence type="ECO:0000256" key="10">
    <source>
        <dbReference type="ARBA" id="ARBA00051680"/>
    </source>
</evidence>
<evidence type="ECO:0000256" key="3">
    <source>
        <dbReference type="ARBA" id="ARBA00022527"/>
    </source>
</evidence>
<evidence type="ECO:0000313" key="14">
    <source>
        <dbReference type="Ensembl" id="ENSENLP00000006733.1"/>
    </source>
</evidence>
<dbReference type="GO" id="GO:0004712">
    <property type="term" value="F:protein serine/threonine/tyrosine kinase activity"/>
    <property type="evidence" value="ECO:0007669"/>
    <property type="project" value="UniProtKB-EC"/>
</dbReference>
<evidence type="ECO:0000259" key="13">
    <source>
        <dbReference type="PROSITE" id="PS50011"/>
    </source>
</evidence>
<evidence type="ECO:0000256" key="1">
    <source>
        <dbReference type="ARBA" id="ARBA00008867"/>
    </source>
</evidence>
<feature type="binding site" evidence="11">
    <location>
        <position position="109"/>
    </location>
    <ligand>
        <name>ATP</name>
        <dbReference type="ChEBI" id="CHEBI:30616"/>
    </ligand>
</feature>
<dbReference type="InterPro" id="IPR008271">
    <property type="entry name" value="Ser/Thr_kinase_AS"/>
</dbReference>
<dbReference type="InterPro" id="IPR011009">
    <property type="entry name" value="Kinase-like_dom_sf"/>
</dbReference>
<dbReference type="GO" id="GO:0005524">
    <property type="term" value="F:ATP binding"/>
    <property type="evidence" value="ECO:0007669"/>
    <property type="project" value="UniProtKB-UniRule"/>
</dbReference>
<keyword evidence="5 11" id="KW-0547">Nucleotide-binding</keyword>
<dbReference type="GO" id="GO:0005856">
    <property type="term" value="C:cytoskeleton"/>
    <property type="evidence" value="ECO:0007669"/>
    <property type="project" value="TreeGrafter"/>
</dbReference>
<dbReference type="InterPro" id="IPR017441">
    <property type="entry name" value="Protein_kinase_ATP_BS"/>
</dbReference>
<dbReference type="Gene3D" id="3.30.10.30">
    <property type="entry name" value="DYRK"/>
    <property type="match status" value="1"/>
</dbReference>
<evidence type="ECO:0000256" key="11">
    <source>
        <dbReference type="PROSITE-ProRule" id="PRU10141"/>
    </source>
</evidence>
<dbReference type="InterPro" id="IPR042521">
    <property type="entry name" value="DYRK"/>
</dbReference>
<dbReference type="SUPFAM" id="SSF56112">
    <property type="entry name" value="Protein kinase-like (PK-like)"/>
    <property type="match status" value="1"/>
</dbReference>
<sequence length="304" mass="34912">MTRDLCASCTAALRDSQLYLTDFELEEIKEYKQVWYLGQEATKARSSKAAEPQNTKSFNFGYDTKDGFYKIINDHLAFRFEILGVIGAGYSGQVLKCMDHKNMELVAVKVIRNKKRHKALLHRITLWILRELDKNNTANIMDGFWIILLGDLYRAIKGSKHHGLSEKAVKNYTIDVLKCLQLLRKKRVVHGDLKPDNILLYKHGTNTLFIVFLHPSSTDQPVIHTLYYISPEMLLGKRCGPATDMWSLGCTVAELHLGRRLFRGCDTADHFCCIMKVLGVPPPELLIAAPKRHNFFREQKDFRL</sequence>
<dbReference type="InterPro" id="IPR050494">
    <property type="entry name" value="Ser_Thr_dual-spec_kinase"/>
</dbReference>
<evidence type="ECO:0000256" key="6">
    <source>
        <dbReference type="ARBA" id="ARBA00022777"/>
    </source>
</evidence>
<reference evidence="14" key="3">
    <citation type="submission" date="2025-09" db="UniProtKB">
        <authorList>
            <consortium name="Ensembl"/>
        </authorList>
    </citation>
    <scope>IDENTIFICATION</scope>
</reference>
<dbReference type="Ensembl" id="ENSENLT00000007031.1">
    <property type="protein sequence ID" value="ENSENLP00000006733.1"/>
    <property type="gene ID" value="ENSENLG00000003188.1"/>
</dbReference>
<reference evidence="14" key="2">
    <citation type="submission" date="2025-08" db="UniProtKB">
        <authorList>
            <consortium name="Ensembl"/>
        </authorList>
    </citation>
    <scope>IDENTIFICATION</scope>
</reference>
<name>A0A665TIF3_ECHNA</name>
<dbReference type="InParanoid" id="A0A665TIF3"/>
<dbReference type="AlphaFoldDB" id="A0A665TIF3"/>
<comment type="catalytic activity">
    <reaction evidence="8">
        <text>L-seryl-[protein] + ATP = O-phospho-L-seryl-[protein] + ADP + H(+)</text>
        <dbReference type="Rhea" id="RHEA:17989"/>
        <dbReference type="Rhea" id="RHEA-COMP:9863"/>
        <dbReference type="Rhea" id="RHEA-COMP:11604"/>
        <dbReference type="ChEBI" id="CHEBI:15378"/>
        <dbReference type="ChEBI" id="CHEBI:29999"/>
        <dbReference type="ChEBI" id="CHEBI:30616"/>
        <dbReference type="ChEBI" id="CHEBI:83421"/>
        <dbReference type="ChEBI" id="CHEBI:456216"/>
        <dbReference type="EC" id="2.7.12.1"/>
    </reaction>
</comment>
<evidence type="ECO:0000256" key="12">
    <source>
        <dbReference type="RuleBase" id="RU000304"/>
    </source>
</evidence>
<dbReference type="EC" id="2.7.12.1" evidence="2"/>
<reference evidence="14" key="1">
    <citation type="submission" date="2021-04" db="EMBL/GenBank/DDBJ databases">
        <authorList>
            <consortium name="Wellcome Sanger Institute Data Sharing"/>
        </authorList>
    </citation>
    <scope>NUCLEOTIDE SEQUENCE [LARGE SCALE GENOMIC DNA]</scope>
</reference>
<keyword evidence="6" id="KW-0418">Kinase</keyword>
<evidence type="ECO:0000256" key="5">
    <source>
        <dbReference type="ARBA" id="ARBA00022741"/>
    </source>
</evidence>
<dbReference type="PROSITE" id="PS00107">
    <property type="entry name" value="PROTEIN_KINASE_ATP"/>
    <property type="match status" value="1"/>
</dbReference>
<keyword evidence="4" id="KW-0808">Transferase</keyword>
<dbReference type="Gene3D" id="1.10.510.10">
    <property type="entry name" value="Transferase(Phosphotransferase) domain 1"/>
    <property type="match status" value="1"/>
</dbReference>
<dbReference type="Gene3D" id="3.30.200.20">
    <property type="entry name" value="Phosphorylase Kinase, domain 1"/>
    <property type="match status" value="1"/>
</dbReference>